<dbReference type="InterPro" id="IPR000700">
    <property type="entry name" value="PAS-assoc_C"/>
</dbReference>
<dbReference type="Gene3D" id="3.20.20.450">
    <property type="entry name" value="EAL domain"/>
    <property type="match status" value="1"/>
</dbReference>
<organism evidence="6 7">
    <name type="scientific">Martelella alba</name>
    <dbReference type="NCBI Taxonomy" id="2590451"/>
    <lineage>
        <taxon>Bacteria</taxon>
        <taxon>Pseudomonadati</taxon>
        <taxon>Pseudomonadota</taxon>
        <taxon>Alphaproteobacteria</taxon>
        <taxon>Hyphomicrobiales</taxon>
        <taxon>Aurantimonadaceae</taxon>
        <taxon>Martelella</taxon>
    </lineage>
</organism>
<dbReference type="InterPro" id="IPR013656">
    <property type="entry name" value="PAS_4"/>
</dbReference>
<protein>
    <submittedName>
        <fullName evidence="6">EAL domain-containing protein</fullName>
    </submittedName>
</protein>
<dbReference type="InterPro" id="IPR043128">
    <property type="entry name" value="Rev_trsase/Diguanyl_cyclase"/>
</dbReference>
<dbReference type="CDD" id="cd01948">
    <property type="entry name" value="EAL"/>
    <property type="match status" value="1"/>
</dbReference>
<feature type="domain" description="PAC" evidence="3">
    <location>
        <begin position="307"/>
        <end position="359"/>
    </location>
</feature>
<dbReference type="Gene3D" id="3.30.70.270">
    <property type="match status" value="1"/>
</dbReference>
<evidence type="ECO:0000259" key="5">
    <source>
        <dbReference type="PROSITE" id="PS50887"/>
    </source>
</evidence>
<dbReference type="Gene3D" id="3.30.450.20">
    <property type="entry name" value="PAS domain"/>
    <property type="match status" value="2"/>
</dbReference>
<dbReference type="PANTHER" id="PTHR44757">
    <property type="entry name" value="DIGUANYLATE CYCLASE DGCP"/>
    <property type="match status" value="1"/>
</dbReference>
<evidence type="ECO:0000259" key="4">
    <source>
        <dbReference type="PROSITE" id="PS50883"/>
    </source>
</evidence>
<dbReference type="InterPro" id="IPR035965">
    <property type="entry name" value="PAS-like_dom_sf"/>
</dbReference>
<dbReference type="Proteomes" id="UP000318801">
    <property type="component" value="Unassembled WGS sequence"/>
</dbReference>
<feature type="domain" description="PAS" evidence="2">
    <location>
        <begin position="234"/>
        <end position="305"/>
    </location>
</feature>
<keyword evidence="7" id="KW-1185">Reference proteome</keyword>
<dbReference type="PROSITE" id="PS50887">
    <property type="entry name" value="GGDEF"/>
    <property type="match status" value="1"/>
</dbReference>
<proteinExistence type="predicted"/>
<dbReference type="PROSITE" id="PS50883">
    <property type="entry name" value="EAL"/>
    <property type="match status" value="1"/>
</dbReference>
<keyword evidence="1" id="KW-0472">Membrane</keyword>
<dbReference type="InterPro" id="IPR035919">
    <property type="entry name" value="EAL_sf"/>
</dbReference>
<keyword evidence="1" id="KW-0812">Transmembrane</keyword>
<evidence type="ECO:0000313" key="6">
    <source>
        <dbReference type="EMBL" id="TPW28019.1"/>
    </source>
</evidence>
<dbReference type="InterPro" id="IPR052155">
    <property type="entry name" value="Biofilm_reg_signaling"/>
</dbReference>
<name>A0A506U601_9HYPH</name>
<dbReference type="EMBL" id="VHLG01000014">
    <property type="protein sequence ID" value="TPW28019.1"/>
    <property type="molecule type" value="Genomic_DNA"/>
</dbReference>
<feature type="transmembrane region" description="Helical" evidence="1">
    <location>
        <begin position="198"/>
        <end position="219"/>
    </location>
</feature>
<dbReference type="NCBIfam" id="TIGR00254">
    <property type="entry name" value="GGDEF"/>
    <property type="match status" value="1"/>
</dbReference>
<evidence type="ECO:0000259" key="3">
    <source>
        <dbReference type="PROSITE" id="PS50113"/>
    </source>
</evidence>
<dbReference type="SMART" id="SM00267">
    <property type="entry name" value="GGDEF"/>
    <property type="match status" value="1"/>
</dbReference>
<dbReference type="InterPro" id="IPR029787">
    <property type="entry name" value="Nucleotide_cyclase"/>
</dbReference>
<keyword evidence="1" id="KW-1133">Transmembrane helix</keyword>
<reference evidence="6 7" key="1">
    <citation type="submission" date="2019-06" db="EMBL/GenBank/DDBJ databases">
        <authorList>
            <person name="Li M."/>
        </authorList>
    </citation>
    <scope>NUCLEOTIDE SEQUENCE [LARGE SCALE GENOMIC DNA]</scope>
    <source>
        <strain evidence="6 7">BGMRC2036</strain>
    </source>
</reference>
<evidence type="ECO:0000313" key="7">
    <source>
        <dbReference type="Proteomes" id="UP000318801"/>
    </source>
</evidence>
<dbReference type="Pfam" id="PF00990">
    <property type="entry name" value="GGDEF"/>
    <property type="match status" value="1"/>
</dbReference>
<dbReference type="AlphaFoldDB" id="A0A506U601"/>
<dbReference type="InterPro" id="IPR000014">
    <property type="entry name" value="PAS"/>
</dbReference>
<sequence>MARNERMKTRRGSSAIWLLSADFWARAIARGLALVLLVLLTEPLFLTEFAFAQSHLDFGDVFEDSPVAMLMVDTDDTQILRANRAAARFYGYSVAMLETMSISEINQMSRDQIREEMSRAKQLQRNYFLFPHRFADGTTKTVRVFSWPVQYAGSTVLLSVISHADGEQVTTQSLDDYTSKLNKAIMDRSHELDETYRLFSRILTVALVGMLVIIALLAFNIVRRRRLVRELGRQHLLLSVLIDAIPDQIYFKRSDGRFVTCNTAAATFVGMPKEMIAGKTDAEIFGASEDDLLRRQVFSDVGDKSTLTNEGEIIGPSGNRLTLEMIKAAVIDPEGNRLGSVSVWRDVSERRRTEERIEMLAYSDPLTGLANRARAYDVVSDYLKSPEHRSGFAALILFDLDNFAALNSIFGHDVGDGLLCTVASRLSNNLRPGSMVARISSDEFVLLLTGLGDDEETARNRTAEELQRLHTSVGASAMVRSRHITPSSSAGVILFGRQRTSVDDLLRRADLALHNAKERGRGQMAWFQPDMVNDLVERFDIERDLQNALLHDRFQIYLQPKISTAFAGNYYEALLRLNHPIRGIIGPDHFISIAESTGMILAIGGWVLDQSARLLRAHPDIHLSVNVSVQQLLQDNFVERLERLIATYHFDPAHLTLEMTETLVIANFEMVSTRLKQVRALGIRLSIDDFGTGYSALIYLKRLPIDELKIDRSFVAGVPDDSSDTSLVEFIVAVARHLHLSLVAEGVENKKQEAWLRERGCEFLQGYLYSEPKPVDHFLKHRPE</sequence>
<dbReference type="CDD" id="cd01949">
    <property type="entry name" value="GGDEF"/>
    <property type="match status" value="1"/>
</dbReference>
<accession>A0A506U601</accession>
<dbReference type="InterPro" id="IPR000160">
    <property type="entry name" value="GGDEF_dom"/>
</dbReference>
<comment type="caution">
    <text evidence="6">The sequence shown here is derived from an EMBL/GenBank/DDBJ whole genome shotgun (WGS) entry which is preliminary data.</text>
</comment>
<dbReference type="CDD" id="cd00130">
    <property type="entry name" value="PAS"/>
    <property type="match status" value="2"/>
</dbReference>
<evidence type="ECO:0000256" key="1">
    <source>
        <dbReference type="SAM" id="Phobius"/>
    </source>
</evidence>
<gene>
    <name evidence="6" type="ORF">FJU08_18425</name>
</gene>
<dbReference type="SMART" id="SM00052">
    <property type="entry name" value="EAL"/>
    <property type="match status" value="1"/>
</dbReference>
<feature type="domain" description="GGDEF" evidence="5">
    <location>
        <begin position="391"/>
        <end position="529"/>
    </location>
</feature>
<dbReference type="SUPFAM" id="SSF55785">
    <property type="entry name" value="PYP-like sensor domain (PAS domain)"/>
    <property type="match status" value="2"/>
</dbReference>
<dbReference type="PROSITE" id="PS50112">
    <property type="entry name" value="PAS"/>
    <property type="match status" value="1"/>
</dbReference>
<dbReference type="PANTHER" id="PTHR44757:SF2">
    <property type="entry name" value="BIOFILM ARCHITECTURE MAINTENANCE PROTEIN MBAA"/>
    <property type="match status" value="1"/>
</dbReference>
<dbReference type="SMART" id="SM00091">
    <property type="entry name" value="PAS"/>
    <property type="match status" value="2"/>
</dbReference>
<feature type="domain" description="EAL" evidence="4">
    <location>
        <begin position="538"/>
        <end position="784"/>
    </location>
</feature>
<dbReference type="Pfam" id="PF08448">
    <property type="entry name" value="PAS_4"/>
    <property type="match status" value="1"/>
</dbReference>
<dbReference type="SUPFAM" id="SSF141868">
    <property type="entry name" value="EAL domain-like"/>
    <property type="match status" value="1"/>
</dbReference>
<dbReference type="SUPFAM" id="SSF55073">
    <property type="entry name" value="Nucleotide cyclase"/>
    <property type="match status" value="1"/>
</dbReference>
<dbReference type="PROSITE" id="PS50113">
    <property type="entry name" value="PAC"/>
    <property type="match status" value="1"/>
</dbReference>
<dbReference type="InterPro" id="IPR001633">
    <property type="entry name" value="EAL_dom"/>
</dbReference>
<dbReference type="OrthoDB" id="9814202at2"/>
<evidence type="ECO:0000259" key="2">
    <source>
        <dbReference type="PROSITE" id="PS50112"/>
    </source>
</evidence>
<dbReference type="Pfam" id="PF13188">
    <property type="entry name" value="PAS_8"/>
    <property type="match status" value="1"/>
</dbReference>
<dbReference type="Pfam" id="PF00563">
    <property type="entry name" value="EAL"/>
    <property type="match status" value="1"/>
</dbReference>
<dbReference type="NCBIfam" id="TIGR00229">
    <property type="entry name" value="sensory_box"/>
    <property type="match status" value="2"/>
</dbReference>